<feature type="domain" description="Response regulatory" evidence="2">
    <location>
        <begin position="9"/>
        <end position="134"/>
    </location>
</feature>
<protein>
    <submittedName>
        <fullName evidence="3">Response regulator</fullName>
    </submittedName>
</protein>
<accession>A0A430JZN8</accession>
<organism evidence="3 4">
    <name type="scientific">Arenibacter aquaticus</name>
    <dbReference type="NCBI Taxonomy" id="2489054"/>
    <lineage>
        <taxon>Bacteria</taxon>
        <taxon>Pseudomonadati</taxon>
        <taxon>Bacteroidota</taxon>
        <taxon>Flavobacteriia</taxon>
        <taxon>Flavobacteriales</taxon>
        <taxon>Flavobacteriaceae</taxon>
        <taxon>Arenibacter</taxon>
    </lineage>
</organism>
<dbReference type="InterPro" id="IPR001789">
    <property type="entry name" value="Sig_transdc_resp-reg_receiver"/>
</dbReference>
<dbReference type="Gene3D" id="3.40.50.2300">
    <property type="match status" value="1"/>
</dbReference>
<dbReference type="PANTHER" id="PTHR44520">
    <property type="entry name" value="RESPONSE REGULATOR RCP1-RELATED"/>
    <property type="match status" value="1"/>
</dbReference>
<dbReference type="GO" id="GO:0000160">
    <property type="term" value="P:phosphorelay signal transduction system"/>
    <property type="evidence" value="ECO:0007669"/>
    <property type="project" value="InterPro"/>
</dbReference>
<dbReference type="PANTHER" id="PTHR44520:SF2">
    <property type="entry name" value="RESPONSE REGULATOR RCP1"/>
    <property type="match status" value="1"/>
</dbReference>
<gene>
    <name evidence="3" type="ORF">EHW67_18230</name>
</gene>
<sequence length="140" mass="16044">MKNDLTYDLVLLVDDDSVINLVHHHIIKRTGIAKEIKIFLNPLEALLELRRKLVDNDIKILILLDINMPEMDGFEFLDKANTLAKEGKVFDLLMITSSIDYEDMAKGNSHPLINQYITKPLKYNEIINFVHSSSRLTPAP</sequence>
<dbReference type="RefSeq" id="WP_126163816.1">
    <property type="nucleotide sequence ID" value="NZ_RQPJ01000021.1"/>
</dbReference>
<comment type="caution">
    <text evidence="3">The sequence shown here is derived from an EMBL/GenBank/DDBJ whole genome shotgun (WGS) entry which is preliminary data.</text>
</comment>
<proteinExistence type="predicted"/>
<evidence type="ECO:0000256" key="1">
    <source>
        <dbReference type="PROSITE-ProRule" id="PRU00169"/>
    </source>
</evidence>
<keyword evidence="4" id="KW-1185">Reference proteome</keyword>
<dbReference type="Pfam" id="PF00072">
    <property type="entry name" value="Response_reg"/>
    <property type="match status" value="1"/>
</dbReference>
<dbReference type="PROSITE" id="PS50110">
    <property type="entry name" value="RESPONSE_REGULATORY"/>
    <property type="match status" value="1"/>
</dbReference>
<dbReference type="SMART" id="SM00448">
    <property type="entry name" value="REC"/>
    <property type="match status" value="1"/>
</dbReference>
<reference evidence="3 4" key="1">
    <citation type="submission" date="2018-11" db="EMBL/GenBank/DDBJ databases">
        <title>Arenibacter aquaticus sp.nov., a marine bacterium isolated from surface seawater in the South China Sea.</title>
        <authorList>
            <person name="Guo J."/>
            <person name="Sun J."/>
        </authorList>
    </citation>
    <scope>NUCLEOTIDE SEQUENCE [LARGE SCALE GENOMIC DNA]</scope>
    <source>
        <strain evidence="3 4">GUO666</strain>
    </source>
</reference>
<dbReference type="AlphaFoldDB" id="A0A430JZN8"/>
<evidence type="ECO:0000313" key="3">
    <source>
        <dbReference type="EMBL" id="RTE52131.1"/>
    </source>
</evidence>
<feature type="modified residue" description="4-aspartylphosphate" evidence="1">
    <location>
        <position position="65"/>
    </location>
</feature>
<evidence type="ECO:0000313" key="4">
    <source>
        <dbReference type="Proteomes" id="UP000267585"/>
    </source>
</evidence>
<dbReference type="InterPro" id="IPR052893">
    <property type="entry name" value="TCS_response_regulator"/>
</dbReference>
<dbReference type="Proteomes" id="UP000267585">
    <property type="component" value="Unassembled WGS sequence"/>
</dbReference>
<dbReference type="EMBL" id="RQPJ01000021">
    <property type="protein sequence ID" value="RTE52131.1"/>
    <property type="molecule type" value="Genomic_DNA"/>
</dbReference>
<dbReference type="SUPFAM" id="SSF52172">
    <property type="entry name" value="CheY-like"/>
    <property type="match status" value="1"/>
</dbReference>
<name>A0A430JZN8_9FLAO</name>
<evidence type="ECO:0000259" key="2">
    <source>
        <dbReference type="PROSITE" id="PS50110"/>
    </source>
</evidence>
<dbReference type="OrthoDB" id="673128at2"/>
<keyword evidence="1" id="KW-0597">Phosphoprotein</keyword>
<dbReference type="InterPro" id="IPR011006">
    <property type="entry name" value="CheY-like_superfamily"/>
</dbReference>